<proteinExistence type="inferred from homology"/>
<evidence type="ECO:0000313" key="15">
    <source>
        <dbReference type="EMBL" id="MBO8447612.1"/>
    </source>
</evidence>
<dbReference type="InterPro" id="IPR017900">
    <property type="entry name" value="4Fe4S_Fe_S_CS"/>
</dbReference>
<accession>A0A9D9EGR2</accession>
<evidence type="ECO:0000256" key="9">
    <source>
        <dbReference type="ARBA" id="ARBA00023136"/>
    </source>
</evidence>
<dbReference type="EC" id="7.-.-.-" evidence="10"/>
<comment type="function">
    <text evidence="10">Part of a membrane-bound complex that couples electron transfer with translocation of ions across the membrane.</text>
</comment>
<feature type="binding site" evidence="10">
    <location>
        <position position="146"/>
    </location>
    <ligand>
        <name>[4Fe-4S] cluster</name>
        <dbReference type="ChEBI" id="CHEBI:49883"/>
        <label>2</label>
    </ligand>
</feature>
<feature type="transmembrane region" description="Helical" evidence="12">
    <location>
        <begin position="6"/>
        <end position="24"/>
    </location>
</feature>
<feature type="binding site" evidence="10">
    <location>
        <position position="136"/>
    </location>
    <ligand>
        <name>[4Fe-4S] cluster</name>
        <dbReference type="ChEBI" id="CHEBI:49883"/>
        <label>2</label>
    </ligand>
</feature>
<dbReference type="Pfam" id="PF12838">
    <property type="entry name" value="Fer4_7"/>
    <property type="match status" value="1"/>
</dbReference>
<dbReference type="PROSITE" id="PS00198">
    <property type="entry name" value="4FE4S_FER_1"/>
    <property type="match status" value="2"/>
</dbReference>
<feature type="binding site" evidence="10">
    <location>
        <position position="177"/>
    </location>
    <ligand>
        <name>[4Fe-4S] cluster</name>
        <dbReference type="ChEBI" id="CHEBI:49883"/>
        <label>3</label>
    </ligand>
</feature>
<comment type="caution">
    <text evidence="10">Lacks conserved residue(s) required for the propagation of feature annotation.</text>
</comment>
<dbReference type="Pfam" id="PF04060">
    <property type="entry name" value="FeS"/>
    <property type="match status" value="1"/>
</dbReference>
<keyword evidence="3 10" id="KW-0479">Metal-binding</keyword>
<dbReference type="GO" id="GO:0051539">
    <property type="term" value="F:4 iron, 4 sulfur cluster binding"/>
    <property type="evidence" value="ECO:0007669"/>
    <property type="project" value="UniProtKB-UniRule"/>
</dbReference>
<dbReference type="InterPro" id="IPR010207">
    <property type="entry name" value="Elect_transpt_cplx_RnfB/RsxB"/>
</dbReference>
<dbReference type="PROSITE" id="PS51656">
    <property type="entry name" value="4FE4S"/>
    <property type="match status" value="1"/>
</dbReference>
<reference evidence="15" key="1">
    <citation type="submission" date="2020-10" db="EMBL/GenBank/DDBJ databases">
        <authorList>
            <person name="Gilroy R."/>
        </authorList>
    </citation>
    <scope>NUCLEOTIDE SEQUENCE</scope>
    <source>
        <strain evidence="15">D3-1215</strain>
    </source>
</reference>
<feature type="domain" description="4Fe-4S ferredoxin-type" evidence="13">
    <location>
        <begin position="239"/>
        <end position="268"/>
    </location>
</feature>
<feature type="binding site" evidence="10">
    <location>
        <position position="50"/>
    </location>
    <ligand>
        <name>[4Fe-4S] cluster</name>
        <dbReference type="ChEBI" id="CHEBI:49883"/>
        <label>1</label>
    </ligand>
</feature>
<keyword evidence="9 10" id="KW-0472">Membrane</keyword>
<dbReference type="PANTHER" id="PTHR43560:SF1">
    <property type="entry name" value="ION-TRANSLOCATING OXIDOREDUCTASE COMPLEX SUBUNIT B"/>
    <property type="match status" value="1"/>
</dbReference>
<reference evidence="15" key="2">
    <citation type="journal article" date="2021" name="PeerJ">
        <title>Extensive microbial diversity within the chicken gut microbiome revealed by metagenomics and culture.</title>
        <authorList>
            <person name="Gilroy R."/>
            <person name="Ravi A."/>
            <person name="Getino M."/>
            <person name="Pursley I."/>
            <person name="Horton D.L."/>
            <person name="Alikhan N.F."/>
            <person name="Baker D."/>
            <person name="Gharbi K."/>
            <person name="Hall N."/>
            <person name="Watson M."/>
            <person name="Adriaenssens E.M."/>
            <person name="Foster-Nyarko E."/>
            <person name="Jarju S."/>
            <person name="Secka A."/>
            <person name="Antonio M."/>
            <person name="Oren A."/>
            <person name="Chaudhuri R.R."/>
            <person name="La Ragione R."/>
            <person name="Hildebrand F."/>
            <person name="Pallen M.J."/>
        </authorList>
    </citation>
    <scope>NUCLEOTIDE SEQUENCE</scope>
    <source>
        <strain evidence="15">D3-1215</strain>
    </source>
</reference>
<evidence type="ECO:0000256" key="8">
    <source>
        <dbReference type="ARBA" id="ARBA00023014"/>
    </source>
</evidence>
<feature type="binding site" evidence="10">
    <location>
        <position position="181"/>
    </location>
    <ligand>
        <name>[4Fe-4S] cluster</name>
        <dbReference type="ChEBI" id="CHEBI:49883"/>
        <label>2</label>
    </ligand>
</feature>
<feature type="domain" description="4Fe-4S ferredoxin-type" evidence="13">
    <location>
        <begin position="127"/>
        <end position="160"/>
    </location>
</feature>
<evidence type="ECO:0000256" key="12">
    <source>
        <dbReference type="SAM" id="Phobius"/>
    </source>
</evidence>
<feature type="binding site" evidence="10">
    <location>
        <position position="47"/>
    </location>
    <ligand>
        <name>[4Fe-4S] cluster</name>
        <dbReference type="ChEBI" id="CHEBI:49883"/>
        <label>1</label>
    </ligand>
</feature>
<organism evidence="15 16">
    <name type="scientific">Candidatus Enterocola intestinipullorum</name>
    <dbReference type="NCBI Taxonomy" id="2840783"/>
    <lineage>
        <taxon>Bacteria</taxon>
        <taxon>Pseudomonadati</taxon>
        <taxon>Bacteroidota</taxon>
        <taxon>Bacteroidia</taxon>
        <taxon>Bacteroidales</taxon>
        <taxon>Candidatus Enterocola</taxon>
    </lineage>
</organism>
<evidence type="ECO:0000259" key="14">
    <source>
        <dbReference type="PROSITE" id="PS51656"/>
    </source>
</evidence>
<dbReference type="Pfam" id="PF00037">
    <property type="entry name" value="Fer4"/>
    <property type="match status" value="1"/>
</dbReference>
<name>A0A9D9EGR2_9BACT</name>
<keyword evidence="6 10" id="KW-0249">Electron transport</keyword>
<protein>
    <recommendedName>
        <fullName evidence="10">Ion-translocating oxidoreductase complex subunit B</fullName>
        <ecNumber evidence="10">7.-.-.-</ecNumber>
    </recommendedName>
    <alternativeName>
        <fullName evidence="10">Rnf electron transport complex subunit B</fullName>
    </alternativeName>
</protein>
<comment type="similarity">
    <text evidence="10">Belongs to the 4Fe4S bacterial-type ferredoxin family. RnfB subfamily.</text>
</comment>
<keyword evidence="12" id="KW-1133">Transmembrane helix</keyword>
<feature type="domain" description="4Fe-4S ferredoxin-type" evidence="13">
    <location>
        <begin position="162"/>
        <end position="191"/>
    </location>
</feature>
<dbReference type="Gene3D" id="1.10.15.40">
    <property type="entry name" value="Electron transport complex subunit B, putative Fe-S cluster"/>
    <property type="match status" value="1"/>
</dbReference>
<feature type="region of interest" description="Hydrophobic" evidence="10">
    <location>
        <begin position="1"/>
        <end position="24"/>
    </location>
</feature>
<dbReference type="CDD" id="cd10549">
    <property type="entry name" value="MtMvhB_like"/>
    <property type="match status" value="1"/>
</dbReference>
<keyword evidence="12" id="KW-0812">Transmembrane</keyword>
<comment type="subcellular location">
    <subcellularLocation>
        <location evidence="10">Cell membrane</location>
    </subcellularLocation>
</comment>
<gene>
    <name evidence="10" type="primary">rnfB</name>
    <name evidence="15" type="ORF">IAC32_07725</name>
</gene>
<sequence length="298" mass="32112">MILFSLLVMGVTGLLSAVILYFVLQKFKVEEDPRIDQVEALLPGANCGGCGSAGCRNFAERCVKTEDMSDLLCPVGGSKTMQEIAAVLGRKAGEQKPKVAVVRCNGNCEARKKTNYYDGVRSCKIEHNLYIGETGCSFGCLGGGDCERACTFDAIHINPETGLPEVDEEKCTACGACVKACPKHIIELRYKGPKNRRIFVSCVNEEKGAVARKACSNACIGCSKCVKECAFDAITVKDNLAYIDFEKCRLCRKCVDACPTGAIHAINFPLAVKKATAEPKTGETPETVNKTETKQPTA</sequence>
<comment type="cofactor">
    <cofactor evidence="10">
        <name>[4Fe-4S] cluster</name>
        <dbReference type="ChEBI" id="CHEBI:49883"/>
    </cofactor>
    <text evidence="10">Binds 3 [4Fe-4S] clusters.</text>
</comment>
<keyword evidence="1 10" id="KW-0813">Transport</keyword>
<evidence type="ECO:0000313" key="16">
    <source>
        <dbReference type="Proteomes" id="UP000823637"/>
    </source>
</evidence>
<keyword evidence="5 10" id="KW-1278">Translocase</keyword>
<feature type="binding site" evidence="10">
    <location>
        <position position="171"/>
    </location>
    <ligand>
        <name>[4Fe-4S] cluster</name>
        <dbReference type="ChEBI" id="CHEBI:49883"/>
        <label>3</label>
    </ligand>
</feature>
<dbReference type="AlphaFoldDB" id="A0A9D9EGR2"/>
<dbReference type="InterPro" id="IPR050395">
    <property type="entry name" value="4Fe4S_Ferredoxin_RnfB"/>
</dbReference>
<feature type="region of interest" description="Disordered" evidence="11">
    <location>
        <begin position="277"/>
        <end position="298"/>
    </location>
</feature>
<dbReference type="GO" id="GO:0022900">
    <property type="term" value="P:electron transport chain"/>
    <property type="evidence" value="ECO:0007669"/>
    <property type="project" value="UniProtKB-UniRule"/>
</dbReference>
<evidence type="ECO:0000256" key="5">
    <source>
        <dbReference type="ARBA" id="ARBA00022967"/>
    </source>
</evidence>
<evidence type="ECO:0000256" key="4">
    <source>
        <dbReference type="ARBA" id="ARBA00022737"/>
    </source>
</evidence>
<keyword evidence="7 10" id="KW-0408">Iron</keyword>
<keyword evidence="2 10" id="KW-0004">4Fe-4S</keyword>
<evidence type="ECO:0000256" key="11">
    <source>
        <dbReference type="SAM" id="MobiDB-lite"/>
    </source>
</evidence>
<evidence type="ECO:0000259" key="13">
    <source>
        <dbReference type="PROSITE" id="PS51379"/>
    </source>
</evidence>
<dbReference type="PROSITE" id="PS51379">
    <property type="entry name" value="4FE4S_FER_2"/>
    <property type="match status" value="4"/>
</dbReference>
<dbReference type="Proteomes" id="UP000823637">
    <property type="component" value="Unassembled WGS sequence"/>
</dbReference>
<feature type="binding site" evidence="10">
    <location>
        <position position="55"/>
    </location>
    <ligand>
        <name>[4Fe-4S] cluster</name>
        <dbReference type="ChEBI" id="CHEBI:49883"/>
        <label>1</label>
    </ligand>
</feature>
<evidence type="ECO:0000256" key="10">
    <source>
        <dbReference type="HAMAP-Rule" id="MF_00463"/>
    </source>
</evidence>
<dbReference type="GO" id="GO:0009055">
    <property type="term" value="F:electron transfer activity"/>
    <property type="evidence" value="ECO:0007669"/>
    <property type="project" value="InterPro"/>
</dbReference>
<evidence type="ECO:0000256" key="2">
    <source>
        <dbReference type="ARBA" id="ARBA00022485"/>
    </source>
</evidence>
<dbReference type="GO" id="GO:0005886">
    <property type="term" value="C:plasma membrane"/>
    <property type="evidence" value="ECO:0007669"/>
    <property type="project" value="UniProtKB-SubCell"/>
</dbReference>
<keyword evidence="8 10" id="KW-0411">Iron-sulfur</keyword>
<feature type="binding site" evidence="10">
    <location>
        <position position="140"/>
    </location>
    <ligand>
        <name>[4Fe-4S] cluster</name>
        <dbReference type="ChEBI" id="CHEBI:49883"/>
        <label>2</label>
    </ligand>
</feature>
<evidence type="ECO:0000256" key="1">
    <source>
        <dbReference type="ARBA" id="ARBA00022448"/>
    </source>
</evidence>
<dbReference type="EMBL" id="JADIMR010000117">
    <property type="protein sequence ID" value="MBO8447612.1"/>
    <property type="molecule type" value="Genomic_DNA"/>
</dbReference>
<dbReference type="Gene3D" id="3.30.70.20">
    <property type="match status" value="2"/>
</dbReference>
<evidence type="ECO:0000256" key="3">
    <source>
        <dbReference type="ARBA" id="ARBA00022723"/>
    </source>
</evidence>
<dbReference type="PANTHER" id="PTHR43560">
    <property type="entry name" value="ION-TRANSLOCATING OXIDOREDUCTASE COMPLEX SUBUNIT B"/>
    <property type="match status" value="1"/>
</dbReference>
<evidence type="ECO:0000256" key="7">
    <source>
        <dbReference type="ARBA" id="ARBA00023004"/>
    </source>
</evidence>
<feature type="binding site" evidence="10">
    <location>
        <position position="150"/>
    </location>
    <ligand>
        <name>[4Fe-4S] cluster</name>
        <dbReference type="ChEBI" id="CHEBI:49883"/>
        <label>3</label>
    </ligand>
</feature>
<feature type="binding site" evidence="10">
    <location>
        <position position="174"/>
    </location>
    <ligand>
        <name>[4Fe-4S] cluster</name>
        <dbReference type="ChEBI" id="CHEBI:49883"/>
        <label>3</label>
    </ligand>
</feature>
<feature type="binding site" evidence="10">
    <location>
        <position position="73"/>
    </location>
    <ligand>
        <name>[4Fe-4S] cluster</name>
        <dbReference type="ChEBI" id="CHEBI:49883"/>
        <label>1</label>
    </ligand>
</feature>
<dbReference type="InterPro" id="IPR017896">
    <property type="entry name" value="4Fe4S_Fe-S-bd"/>
</dbReference>
<comment type="subunit">
    <text evidence="10">The complex is composed of six subunits: RnfA, RnfB, RnfC, RnfD, RnfE and RnfG.</text>
</comment>
<dbReference type="NCBIfam" id="NF005504">
    <property type="entry name" value="PRK07118.1-3"/>
    <property type="match status" value="1"/>
</dbReference>
<dbReference type="InterPro" id="IPR007202">
    <property type="entry name" value="4Fe-4S_dom"/>
</dbReference>
<dbReference type="SUPFAM" id="SSF54862">
    <property type="entry name" value="4Fe-4S ferredoxins"/>
    <property type="match status" value="2"/>
</dbReference>
<dbReference type="GO" id="GO:0046872">
    <property type="term" value="F:metal ion binding"/>
    <property type="evidence" value="ECO:0007669"/>
    <property type="project" value="UniProtKB-KW"/>
</dbReference>
<comment type="caution">
    <text evidence="15">The sequence shown here is derived from an EMBL/GenBank/DDBJ whole genome shotgun (WGS) entry which is preliminary data.</text>
</comment>
<evidence type="ECO:0000256" key="6">
    <source>
        <dbReference type="ARBA" id="ARBA00022982"/>
    </source>
</evidence>
<keyword evidence="10" id="KW-1003">Cell membrane</keyword>
<dbReference type="NCBIfam" id="TIGR01944">
    <property type="entry name" value="rnfB"/>
    <property type="match status" value="1"/>
</dbReference>
<feature type="domain" description="4Fe-4S ferredoxin-type" evidence="13">
    <location>
        <begin position="208"/>
        <end position="238"/>
    </location>
</feature>
<dbReference type="HAMAP" id="MF_00463">
    <property type="entry name" value="RsxB_RnfB"/>
    <property type="match status" value="1"/>
</dbReference>
<feature type="domain" description="4Fe-4S" evidence="14">
    <location>
        <begin position="30"/>
        <end position="90"/>
    </location>
</feature>
<keyword evidence="4 10" id="KW-0677">Repeat</keyword>